<proteinExistence type="predicted"/>
<name>A0A8H5GE26_9AGAR</name>
<dbReference type="Proteomes" id="UP000559027">
    <property type="component" value="Unassembled WGS sequence"/>
</dbReference>
<feature type="transmembrane region" description="Helical" evidence="1">
    <location>
        <begin position="109"/>
        <end position="129"/>
    </location>
</feature>
<keyword evidence="1" id="KW-0472">Membrane</keyword>
<organism evidence="2 3">
    <name type="scientific">Leucocoprinus leucothites</name>
    <dbReference type="NCBI Taxonomy" id="201217"/>
    <lineage>
        <taxon>Eukaryota</taxon>
        <taxon>Fungi</taxon>
        <taxon>Dikarya</taxon>
        <taxon>Basidiomycota</taxon>
        <taxon>Agaricomycotina</taxon>
        <taxon>Agaricomycetes</taxon>
        <taxon>Agaricomycetidae</taxon>
        <taxon>Agaricales</taxon>
        <taxon>Agaricineae</taxon>
        <taxon>Agaricaceae</taxon>
        <taxon>Leucocoprinus</taxon>
    </lineage>
</organism>
<comment type="caution">
    <text evidence="2">The sequence shown here is derived from an EMBL/GenBank/DDBJ whole genome shotgun (WGS) entry which is preliminary data.</text>
</comment>
<keyword evidence="3" id="KW-1185">Reference proteome</keyword>
<evidence type="ECO:0008006" key="4">
    <source>
        <dbReference type="Google" id="ProtNLM"/>
    </source>
</evidence>
<dbReference type="EMBL" id="JAACJO010000001">
    <property type="protein sequence ID" value="KAF5363334.1"/>
    <property type="molecule type" value="Genomic_DNA"/>
</dbReference>
<protein>
    <recommendedName>
        <fullName evidence="4">Transmembrane protein</fullName>
    </recommendedName>
</protein>
<evidence type="ECO:0000313" key="3">
    <source>
        <dbReference type="Proteomes" id="UP000559027"/>
    </source>
</evidence>
<feature type="transmembrane region" description="Helical" evidence="1">
    <location>
        <begin position="254"/>
        <end position="281"/>
    </location>
</feature>
<keyword evidence="1" id="KW-0812">Transmembrane</keyword>
<gene>
    <name evidence="2" type="ORF">D9756_000072</name>
</gene>
<sequence>METNCLSKDALAAEGHDRLALSAFVRAGSVKQPSLATPNSAVCPAPYPLYHIDVDLHNGSHPSAPVRNLDGGVSDSDTAAVSPSPTLNHEHLVKLGLWETICNIFCTTVILILTFISTLLSLGVPYWYYRYYRHHSPSKLLSSAEQEKIESGFPSPDPEKWDKVLKRFTSQWKAFFAISAGTLPAVFPMLAIYPDPKCSWASLLAALSLFSGVASMIMTKLFLLFLELLGEEAMMLGWHRASRSKWARPSTQRFWLFVSLPTIWLLSQVIALTATIMLAVWEQVTISPSASVCLESRLQLFRIFVLFSLAMAIVHLAFFASVVSTLRPRT</sequence>
<evidence type="ECO:0000313" key="2">
    <source>
        <dbReference type="EMBL" id="KAF5363334.1"/>
    </source>
</evidence>
<accession>A0A8H5GE26</accession>
<keyword evidence="1" id="KW-1133">Transmembrane helix</keyword>
<evidence type="ECO:0000256" key="1">
    <source>
        <dbReference type="SAM" id="Phobius"/>
    </source>
</evidence>
<reference evidence="2 3" key="1">
    <citation type="journal article" date="2020" name="ISME J.">
        <title>Uncovering the hidden diversity of litter-decomposition mechanisms in mushroom-forming fungi.</title>
        <authorList>
            <person name="Floudas D."/>
            <person name="Bentzer J."/>
            <person name="Ahren D."/>
            <person name="Johansson T."/>
            <person name="Persson P."/>
            <person name="Tunlid A."/>
        </authorList>
    </citation>
    <scope>NUCLEOTIDE SEQUENCE [LARGE SCALE GENOMIC DNA]</scope>
    <source>
        <strain evidence="2 3">CBS 146.42</strain>
    </source>
</reference>
<feature type="transmembrane region" description="Helical" evidence="1">
    <location>
        <begin position="301"/>
        <end position="326"/>
    </location>
</feature>
<feature type="transmembrane region" description="Helical" evidence="1">
    <location>
        <begin position="174"/>
        <end position="194"/>
    </location>
</feature>
<dbReference type="OrthoDB" id="3106416at2759"/>
<feature type="transmembrane region" description="Helical" evidence="1">
    <location>
        <begin position="200"/>
        <end position="226"/>
    </location>
</feature>
<dbReference type="AlphaFoldDB" id="A0A8H5GE26"/>